<reference evidence="1 2" key="1">
    <citation type="submission" date="2020-08" db="EMBL/GenBank/DDBJ databases">
        <title>Genomic Encyclopedia of Type Strains, Phase IV (KMG-IV): sequencing the most valuable type-strain genomes for metagenomic binning, comparative biology and taxonomic classification.</title>
        <authorList>
            <person name="Goeker M."/>
        </authorList>
    </citation>
    <scope>NUCLEOTIDE SEQUENCE [LARGE SCALE GENOMIC DNA]</scope>
    <source>
        <strain evidence="1 2">DSM 29781</strain>
    </source>
</reference>
<name>A0A7W8HIR3_9BURK</name>
<dbReference type="Proteomes" id="UP000532440">
    <property type="component" value="Unassembled WGS sequence"/>
</dbReference>
<dbReference type="RefSeq" id="WP_183967234.1">
    <property type="nucleotide sequence ID" value="NZ_BAABEW010000002.1"/>
</dbReference>
<organism evidence="1 2">
    <name type="scientific">Quisquiliibacterium transsilvanicum</name>
    <dbReference type="NCBI Taxonomy" id="1549638"/>
    <lineage>
        <taxon>Bacteria</taxon>
        <taxon>Pseudomonadati</taxon>
        <taxon>Pseudomonadota</taxon>
        <taxon>Betaproteobacteria</taxon>
        <taxon>Burkholderiales</taxon>
        <taxon>Burkholderiaceae</taxon>
        <taxon>Quisquiliibacterium</taxon>
    </lineage>
</organism>
<dbReference type="InterPro" id="IPR011990">
    <property type="entry name" value="TPR-like_helical_dom_sf"/>
</dbReference>
<dbReference type="EMBL" id="JACHGB010000004">
    <property type="protein sequence ID" value="MBB5272121.1"/>
    <property type="molecule type" value="Genomic_DNA"/>
</dbReference>
<keyword evidence="2" id="KW-1185">Reference proteome</keyword>
<protein>
    <submittedName>
        <fullName evidence="1">Tetratricopeptide (TPR) repeat protein</fullName>
    </submittedName>
</protein>
<comment type="caution">
    <text evidence="1">The sequence shown here is derived from an EMBL/GenBank/DDBJ whole genome shotgun (WGS) entry which is preliminary data.</text>
</comment>
<proteinExistence type="predicted"/>
<dbReference type="Pfam" id="PF14559">
    <property type="entry name" value="TPR_19"/>
    <property type="match status" value="1"/>
</dbReference>
<gene>
    <name evidence="1" type="ORF">HNQ70_002135</name>
</gene>
<evidence type="ECO:0000313" key="1">
    <source>
        <dbReference type="EMBL" id="MBB5272121.1"/>
    </source>
</evidence>
<accession>A0A7W8HIR3</accession>
<evidence type="ECO:0000313" key="2">
    <source>
        <dbReference type="Proteomes" id="UP000532440"/>
    </source>
</evidence>
<dbReference type="SUPFAM" id="SSF48452">
    <property type="entry name" value="TPR-like"/>
    <property type="match status" value="1"/>
</dbReference>
<dbReference type="Gene3D" id="1.25.40.10">
    <property type="entry name" value="Tetratricopeptide repeat domain"/>
    <property type="match status" value="1"/>
</dbReference>
<dbReference type="AlphaFoldDB" id="A0A7W8HIR3"/>
<sequence>MAAPTALGELLSTARRLMAGGEASAAYALLEPQTRWYAGSPEFDHLLGTAAMDAGRPGQAVLAFERVLAADPRHLQARAELARALLATRETEAARREFETVAAQRIPPEVRTIIDRYLAAIAVADQAGRTSFHGRAELGAGWDSNVTLGSIGSQWLLAGGTAVVPEASSRPRSTALIAWGAGLDWQGPIGGGWQWTVGAQAMGRSNASAHTLDQTYFDLSGGLRYRTGCHGFDMLAQLQHLRADRSAFRNAAGAIAQWRCDLDARTQVGLYLQHFEFSFPDQPVRDARRQVVGATAARTFDGDGTPLLVASIYAGRERPDADVPQLEHDIIGARGVLSIGVSPSVRAWAAVAWEARDFAGVEPLFDAVREDRQTEVEFGASILVNRSWVVKPRLVHTRNASSLAPNDFRRTQALVSAHYSF</sequence>